<name>A0A9K3IU16_HELAN</name>
<keyword evidence="2" id="KW-1185">Reference proteome</keyword>
<protein>
    <submittedName>
        <fullName evidence="1">Uncharacterized protein</fullName>
    </submittedName>
</protein>
<sequence length="59" mass="7107">MMSRKHPYQSWISYSAAQGMNRRRIKKVTFFYYIMIGQKPCMFHANNCVDLFEAQEPKQ</sequence>
<comment type="caution">
    <text evidence="1">The sequence shown here is derived from an EMBL/GenBank/DDBJ whole genome shotgun (WGS) entry which is preliminary data.</text>
</comment>
<dbReference type="Proteomes" id="UP000215914">
    <property type="component" value="Unassembled WGS sequence"/>
</dbReference>
<dbReference type="EMBL" id="MNCJ02000321">
    <property type="protein sequence ID" value="KAF5802769.1"/>
    <property type="molecule type" value="Genomic_DNA"/>
</dbReference>
<evidence type="ECO:0000313" key="2">
    <source>
        <dbReference type="Proteomes" id="UP000215914"/>
    </source>
</evidence>
<evidence type="ECO:0000313" key="1">
    <source>
        <dbReference type="EMBL" id="KAF5802769.1"/>
    </source>
</evidence>
<dbReference type="Gramene" id="mRNA:HanXRQr2_Chr06g0263411">
    <property type="protein sequence ID" value="mRNA:HanXRQr2_Chr06g0263411"/>
    <property type="gene ID" value="HanXRQr2_Chr06g0263411"/>
</dbReference>
<gene>
    <name evidence="1" type="ORF">HanXRQr2_Chr06g0263411</name>
</gene>
<reference evidence="1" key="1">
    <citation type="journal article" date="2017" name="Nature">
        <title>The sunflower genome provides insights into oil metabolism, flowering and Asterid evolution.</title>
        <authorList>
            <person name="Badouin H."/>
            <person name="Gouzy J."/>
            <person name="Grassa C.J."/>
            <person name="Murat F."/>
            <person name="Staton S.E."/>
            <person name="Cottret L."/>
            <person name="Lelandais-Briere C."/>
            <person name="Owens G.L."/>
            <person name="Carrere S."/>
            <person name="Mayjonade B."/>
            <person name="Legrand L."/>
            <person name="Gill N."/>
            <person name="Kane N.C."/>
            <person name="Bowers J.E."/>
            <person name="Hubner S."/>
            <person name="Bellec A."/>
            <person name="Berard A."/>
            <person name="Berges H."/>
            <person name="Blanchet N."/>
            <person name="Boniface M.C."/>
            <person name="Brunel D."/>
            <person name="Catrice O."/>
            <person name="Chaidir N."/>
            <person name="Claudel C."/>
            <person name="Donnadieu C."/>
            <person name="Faraut T."/>
            <person name="Fievet G."/>
            <person name="Helmstetter N."/>
            <person name="King M."/>
            <person name="Knapp S.J."/>
            <person name="Lai Z."/>
            <person name="Le Paslier M.C."/>
            <person name="Lippi Y."/>
            <person name="Lorenzon L."/>
            <person name="Mandel J.R."/>
            <person name="Marage G."/>
            <person name="Marchand G."/>
            <person name="Marquand E."/>
            <person name="Bret-Mestries E."/>
            <person name="Morien E."/>
            <person name="Nambeesan S."/>
            <person name="Nguyen T."/>
            <person name="Pegot-Espagnet P."/>
            <person name="Pouilly N."/>
            <person name="Raftis F."/>
            <person name="Sallet E."/>
            <person name="Schiex T."/>
            <person name="Thomas J."/>
            <person name="Vandecasteele C."/>
            <person name="Vares D."/>
            <person name="Vear F."/>
            <person name="Vautrin S."/>
            <person name="Crespi M."/>
            <person name="Mangin B."/>
            <person name="Burke J.M."/>
            <person name="Salse J."/>
            <person name="Munos S."/>
            <person name="Vincourt P."/>
            <person name="Rieseberg L.H."/>
            <person name="Langlade N.B."/>
        </authorList>
    </citation>
    <scope>NUCLEOTIDE SEQUENCE</scope>
    <source>
        <tissue evidence="1">Leaves</tissue>
    </source>
</reference>
<organism evidence="1 2">
    <name type="scientific">Helianthus annuus</name>
    <name type="common">Common sunflower</name>
    <dbReference type="NCBI Taxonomy" id="4232"/>
    <lineage>
        <taxon>Eukaryota</taxon>
        <taxon>Viridiplantae</taxon>
        <taxon>Streptophyta</taxon>
        <taxon>Embryophyta</taxon>
        <taxon>Tracheophyta</taxon>
        <taxon>Spermatophyta</taxon>
        <taxon>Magnoliopsida</taxon>
        <taxon>eudicotyledons</taxon>
        <taxon>Gunneridae</taxon>
        <taxon>Pentapetalae</taxon>
        <taxon>asterids</taxon>
        <taxon>campanulids</taxon>
        <taxon>Asterales</taxon>
        <taxon>Asteraceae</taxon>
        <taxon>Asteroideae</taxon>
        <taxon>Heliantheae alliance</taxon>
        <taxon>Heliantheae</taxon>
        <taxon>Helianthus</taxon>
    </lineage>
</organism>
<proteinExistence type="predicted"/>
<reference evidence="1" key="2">
    <citation type="submission" date="2020-06" db="EMBL/GenBank/DDBJ databases">
        <title>Helianthus annuus Genome sequencing and assembly Release 2.</title>
        <authorList>
            <person name="Gouzy J."/>
            <person name="Langlade N."/>
            <person name="Munos S."/>
        </authorList>
    </citation>
    <scope>NUCLEOTIDE SEQUENCE</scope>
    <source>
        <tissue evidence="1">Leaves</tissue>
    </source>
</reference>
<accession>A0A9K3IU16</accession>
<dbReference type="AlphaFoldDB" id="A0A9K3IU16"/>